<dbReference type="InterPro" id="IPR036388">
    <property type="entry name" value="WH-like_DNA-bd_sf"/>
</dbReference>
<dbReference type="InterPro" id="IPR000835">
    <property type="entry name" value="HTH_MarR-typ"/>
</dbReference>
<reference evidence="3" key="1">
    <citation type="submission" date="2016-10" db="EMBL/GenBank/DDBJ databases">
        <authorList>
            <person name="Varghese N."/>
            <person name="Submissions S."/>
        </authorList>
    </citation>
    <scope>NUCLEOTIDE SEQUENCE [LARGE SCALE GENOMIC DNA]</scope>
    <source>
        <strain evidence="3">DSM 43161</strain>
    </source>
</reference>
<dbReference type="InterPro" id="IPR036390">
    <property type="entry name" value="WH_DNA-bd_sf"/>
</dbReference>
<dbReference type="Pfam" id="PF12802">
    <property type="entry name" value="MarR_2"/>
    <property type="match status" value="1"/>
</dbReference>
<dbReference type="Proteomes" id="UP000183642">
    <property type="component" value="Unassembled WGS sequence"/>
</dbReference>
<dbReference type="GO" id="GO:0003677">
    <property type="term" value="F:DNA binding"/>
    <property type="evidence" value="ECO:0007669"/>
    <property type="project" value="UniProtKB-KW"/>
</dbReference>
<dbReference type="SUPFAM" id="SSF46785">
    <property type="entry name" value="Winged helix' DNA-binding domain"/>
    <property type="match status" value="1"/>
</dbReference>
<organism evidence="2 3">
    <name type="scientific">Geodermatophilus obscurus</name>
    <dbReference type="NCBI Taxonomy" id="1861"/>
    <lineage>
        <taxon>Bacteria</taxon>
        <taxon>Bacillati</taxon>
        <taxon>Actinomycetota</taxon>
        <taxon>Actinomycetes</taxon>
        <taxon>Geodermatophilales</taxon>
        <taxon>Geodermatophilaceae</taxon>
        <taxon>Geodermatophilus</taxon>
    </lineage>
</organism>
<dbReference type="SMART" id="SM00347">
    <property type="entry name" value="HTH_MARR"/>
    <property type="match status" value="1"/>
</dbReference>
<feature type="domain" description="HTH marR-type" evidence="1">
    <location>
        <begin position="16"/>
        <end position="119"/>
    </location>
</feature>
<dbReference type="GO" id="GO:0003700">
    <property type="term" value="F:DNA-binding transcription factor activity"/>
    <property type="evidence" value="ECO:0007669"/>
    <property type="project" value="InterPro"/>
</dbReference>
<name>A0A1I5G604_9ACTN</name>
<evidence type="ECO:0000259" key="1">
    <source>
        <dbReference type="SMART" id="SM00347"/>
    </source>
</evidence>
<dbReference type="Gene3D" id="1.10.10.10">
    <property type="entry name" value="Winged helix-like DNA-binding domain superfamily/Winged helix DNA-binding domain"/>
    <property type="match status" value="1"/>
</dbReference>
<dbReference type="AlphaFoldDB" id="A0A1I5G604"/>
<dbReference type="EMBL" id="FOWE01000006">
    <property type="protein sequence ID" value="SFO31448.1"/>
    <property type="molecule type" value="Genomic_DNA"/>
</dbReference>
<gene>
    <name evidence="2" type="ORF">SAMN05660359_02585</name>
</gene>
<keyword evidence="2" id="KW-0238">DNA-binding</keyword>
<keyword evidence="3" id="KW-1185">Reference proteome</keyword>
<accession>A0A1I5G604</accession>
<sequence length="135" mass="13877">MALVVAGRAMEDLVAGRLAPLGLSLRLFGALGHLARDEGLSYTELARRARVTTQSMHATVGRLVDLGAVEPAGPGRGRRAGLRVTERGRRLLADGHDAVDALDAELTAALDRSGGALDLPALLAVLGLAGRLPGG</sequence>
<dbReference type="OrthoDB" id="3177763at2"/>
<evidence type="ECO:0000313" key="2">
    <source>
        <dbReference type="EMBL" id="SFO31448.1"/>
    </source>
</evidence>
<proteinExistence type="predicted"/>
<protein>
    <submittedName>
        <fullName evidence="2">DNA-binding transcriptional regulator, MarR family</fullName>
    </submittedName>
</protein>
<evidence type="ECO:0000313" key="3">
    <source>
        <dbReference type="Proteomes" id="UP000183642"/>
    </source>
</evidence>